<evidence type="ECO:0000313" key="2">
    <source>
        <dbReference type="Proteomes" id="UP000820818"/>
    </source>
</evidence>
<dbReference type="AlphaFoldDB" id="A0AAD5LI23"/>
<proteinExistence type="predicted"/>
<accession>A0AAD5LI23</accession>
<comment type="caution">
    <text evidence="1">The sequence shown here is derived from an EMBL/GenBank/DDBJ whole genome shotgun (WGS) entry which is preliminary data.</text>
</comment>
<dbReference type="EMBL" id="WJBH02000002">
    <property type="protein sequence ID" value="KAI9562430.1"/>
    <property type="molecule type" value="Genomic_DNA"/>
</dbReference>
<evidence type="ECO:0000313" key="1">
    <source>
        <dbReference type="EMBL" id="KAI9562430.1"/>
    </source>
</evidence>
<protein>
    <submittedName>
        <fullName evidence="1">Uncharacterized protein</fullName>
    </submittedName>
</protein>
<reference evidence="1 2" key="1">
    <citation type="submission" date="2022-05" db="EMBL/GenBank/DDBJ databases">
        <title>A multi-omics perspective on studying reproductive biology in Daphnia sinensis.</title>
        <authorList>
            <person name="Jia J."/>
        </authorList>
    </citation>
    <scope>NUCLEOTIDE SEQUENCE [LARGE SCALE GENOMIC DNA]</scope>
    <source>
        <strain evidence="1 2">WSL</strain>
    </source>
</reference>
<keyword evidence="2" id="KW-1185">Reference proteome</keyword>
<organism evidence="1 2">
    <name type="scientific">Daphnia sinensis</name>
    <dbReference type="NCBI Taxonomy" id="1820382"/>
    <lineage>
        <taxon>Eukaryota</taxon>
        <taxon>Metazoa</taxon>
        <taxon>Ecdysozoa</taxon>
        <taxon>Arthropoda</taxon>
        <taxon>Crustacea</taxon>
        <taxon>Branchiopoda</taxon>
        <taxon>Diplostraca</taxon>
        <taxon>Cladocera</taxon>
        <taxon>Anomopoda</taxon>
        <taxon>Daphniidae</taxon>
        <taxon>Daphnia</taxon>
        <taxon>Daphnia similis group</taxon>
    </lineage>
</organism>
<name>A0AAD5LI23_9CRUS</name>
<sequence>MSTQDYFEHYDQQDFKEKPHTTFGVTHNHAPDHGNQRRVSIYKNAKAACIAEKFKAPSRIVMEEIKKATDIAGRDMPDIDNATRRLRMSHFSILKRSFSPQVSSKEQSMLN</sequence>
<gene>
    <name evidence="1" type="ORF">GHT06_009860</name>
</gene>
<dbReference type="Proteomes" id="UP000820818">
    <property type="component" value="Linkage Group LG2"/>
</dbReference>